<keyword evidence="3" id="KW-0548">Nucleotidyltransferase</keyword>
<dbReference type="SUPFAM" id="SSF48019">
    <property type="entry name" value="post-AAA+ oligomerization domain-like"/>
    <property type="match status" value="1"/>
</dbReference>
<dbReference type="Proteomes" id="UP000228948">
    <property type="component" value="Chromosome"/>
</dbReference>
<comment type="catalytic activity">
    <reaction evidence="7">
        <text>DNA(n) + a 2'-deoxyribonucleoside 5'-triphosphate = DNA(n+1) + diphosphate</text>
        <dbReference type="Rhea" id="RHEA:22508"/>
        <dbReference type="Rhea" id="RHEA-COMP:17339"/>
        <dbReference type="Rhea" id="RHEA-COMP:17340"/>
        <dbReference type="ChEBI" id="CHEBI:33019"/>
        <dbReference type="ChEBI" id="CHEBI:61560"/>
        <dbReference type="ChEBI" id="CHEBI:173112"/>
        <dbReference type="EC" id="2.7.7.7"/>
    </reaction>
</comment>
<comment type="similarity">
    <text evidence="6">Belongs to the DNA polymerase HolA subunit family.</text>
</comment>
<accession>A0A2K8KCJ0</accession>
<evidence type="ECO:0000256" key="7">
    <source>
        <dbReference type="ARBA" id="ARBA00049244"/>
    </source>
</evidence>
<keyword evidence="2" id="KW-0808">Transferase</keyword>
<evidence type="ECO:0000256" key="4">
    <source>
        <dbReference type="ARBA" id="ARBA00022705"/>
    </source>
</evidence>
<evidence type="ECO:0000256" key="6">
    <source>
        <dbReference type="ARBA" id="ARBA00034754"/>
    </source>
</evidence>
<dbReference type="InterPro" id="IPR008921">
    <property type="entry name" value="DNA_pol3_clamp-load_cplx_C"/>
</dbReference>
<dbReference type="GO" id="GO:0003887">
    <property type="term" value="F:DNA-directed DNA polymerase activity"/>
    <property type="evidence" value="ECO:0007669"/>
    <property type="project" value="UniProtKB-KW"/>
</dbReference>
<protein>
    <recommendedName>
        <fullName evidence="1">DNA-directed DNA polymerase</fullName>
        <ecNumber evidence="1">2.7.7.7</ecNumber>
    </recommendedName>
</protein>
<dbReference type="OrthoDB" id="9804983at2"/>
<dbReference type="GO" id="GO:0009360">
    <property type="term" value="C:DNA polymerase III complex"/>
    <property type="evidence" value="ECO:0007669"/>
    <property type="project" value="TreeGrafter"/>
</dbReference>
<proteinExistence type="inferred from homology"/>
<keyword evidence="4" id="KW-0235">DNA replication</keyword>
<evidence type="ECO:0000256" key="1">
    <source>
        <dbReference type="ARBA" id="ARBA00012417"/>
    </source>
</evidence>
<dbReference type="InterPro" id="IPR005790">
    <property type="entry name" value="DNA_polIII_delta"/>
</dbReference>
<keyword evidence="9" id="KW-1185">Reference proteome</keyword>
<dbReference type="InterPro" id="IPR027417">
    <property type="entry name" value="P-loop_NTPase"/>
</dbReference>
<dbReference type="PANTHER" id="PTHR34388">
    <property type="entry name" value="DNA POLYMERASE III SUBUNIT DELTA"/>
    <property type="match status" value="1"/>
</dbReference>
<organism evidence="8 9">
    <name type="scientific">Roseinatronobacter bogoriensis subsp. barguzinensis</name>
    <dbReference type="NCBI Taxonomy" id="441209"/>
    <lineage>
        <taxon>Bacteria</taxon>
        <taxon>Pseudomonadati</taxon>
        <taxon>Pseudomonadota</taxon>
        <taxon>Alphaproteobacteria</taxon>
        <taxon>Rhodobacterales</taxon>
        <taxon>Paracoccaceae</taxon>
        <taxon>Roseinatronobacter</taxon>
    </lineage>
</organism>
<evidence type="ECO:0000256" key="5">
    <source>
        <dbReference type="ARBA" id="ARBA00022932"/>
    </source>
</evidence>
<dbReference type="GO" id="GO:0006261">
    <property type="term" value="P:DNA-templated DNA replication"/>
    <property type="evidence" value="ECO:0007669"/>
    <property type="project" value="TreeGrafter"/>
</dbReference>
<keyword evidence="5" id="KW-0239">DNA-directed DNA polymerase</keyword>
<dbReference type="RefSeq" id="WP_071481605.1">
    <property type="nucleotide sequence ID" value="NZ_CP024899.1"/>
</dbReference>
<gene>
    <name evidence="8" type="ORF">BG454_16175</name>
</gene>
<dbReference type="PANTHER" id="PTHR34388:SF1">
    <property type="entry name" value="DNA POLYMERASE III SUBUNIT DELTA"/>
    <property type="match status" value="1"/>
</dbReference>
<dbReference type="EMBL" id="CP024899">
    <property type="protein sequence ID" value="ATX67162.1"/>
    <property type="molecule type" value="Genomic_DNA"/>
</dbReference>
<dbReference type="NCBIfam" id="TIGR01128">
    <property type="entry name" value="holA"/>
    <property type="match status" value="1"/>
</dbReference>
<evidence type="ECO:0000256" key="2">
    <source>
        <dbReference type="ARBA" id="ARBA00022679"/>
    </source>
</evidence>
<dbReference type="EC" id="2.7.7.7" evidence="1"/>
<evidence type="ECO:0000256" key="3">
    <source>
        <dbReference type="ARBA" id="ARBA00022695"/>
    </source>
</evidence>
<evidence type="ECO:0000313" key="8">
    <source>
        <dbReference type="EMBL" id="ATX67162.1"/>
    </source>
</evidence>
<sequence length="340" mass="36534">MKLNARDLARLISKPDPQLAGVLIFGQDAMRVALKRQELVAAMVGPQGEAEMRLERMSGAELRKGGAGLRDTVKAQGFFPGPRVVLVEDATDLGHDALVAALQDWRGGDAQLVVTAGALKASSKLRKLFEAAKHAAAVALYDDPPTREEIEAALNKAGLKQIDSAAMQDLVALSRALDPGDFRQTLEKIALYKHGDHTPLQSQDIAAVAPSSTEAVVDDLLHAVAEGQSAQIGPLLVRLQAQGVQAVTLAIMSMRHFRALHAMSCDPGGPSAGIQRMRPPIFGPRRDRLLGQAQKWGLARLERALGELIEADLILRSSSNAPSMAVMERALIRLAMLVRR</sequence>
<reference evidence="8 9" key="1">
    <citation type="submission" date="2017-11" db="EMBL/GenBank/DDBJ databases">
        <title>Revised Sequence and Annotation of the Rhodobaca barguzinensis strain alga05 Genome.</title>
        <authorList>
            <person name="Kopejtka K."/>
            <person name="Tomasch J.M."/>
            <person name="Bunk B."/>
            <person name="Koblizek M."/>
        </authorList>
    </citation>
    <scope>NUCLEOTIDE SEQUENCE [LARGE SCALE GENOMIC DNA]</scope>
    <source>
        <strain evidence="9">alga05</strain>
    </source>
</reference>
<dbReference type="Gene3D" id="3.40.50.300">
    <property type="entry name" value="P-loop containing nucleotide triphosphate hydrolases"/>
    <property type="match status" value="1"/>
</dbReference>
<evidence type="ECO:0000313" key="9">
    <source>
        <dbReference type="Proteomes" id="UP000228948"/>
    </source>
</evidence>
<dbReference type="KEGG" id="rbg:BG454_16175"/>
<dbReference type="STRING" id="441209.GCA_001870665_03017"/>
<dbReference type="AlphaFoldDB" id="A0A2K8KCJ0"/>
<dbReference type="GO" id="GO:0003677">
    <property type="term" value="F:DNA binding"/>
    <property type="evidence" value="ECO:0007669"/>
    <property type="project" value="InterPro"/>
</dbReference>
<dbReference type="Gene3D" id="1.20.272.10">
    <property type="match status" value="1"/>
</dbReference>
<name>A0A2K8KCJ0_9RHOB</name>